<keyword evidence="7 13" id="KW-0479">Metal-binding</keyword>
<comment type="similarity">
    <text evidence="4">Belongs to the cytochrome P450 family.</text>
</comment>
<dbReference type="InterPro" id="IPR036396">
    <property type="entry name" value="Cyt_P450_sf"/>
</dbReference>
<organism evidence="15 16">
    <name type="scientific">Mycena pura</name>
    <dbReference type="NCBI Taxonomy" id="153505"/>
    <lineage>
        <taxon>Eukaryota</taxon>
        <taxon>Fungi</taxon>
        <taxon>Dikarya</taxon>
        <taxon>Basidiomycota</taxon>
        <taxon>Agaricomycotina</taxon>
        <taxon>Agaricomycetes</taxon>
        <taxon>Agaricomycetidae</taxon>
        <taxon>Agaricales</taxon>
        <taxon>Marasmiineae</taxon>
        <taxon>Mycenaceae</taxon>
        <taxon>Mycena</taxon>
    </lineage>
</organism>
<feature type="transmembrane region" description="Helical" evidence="14">
    <location>
        <begin position="12"/>
        <end position="34"/>
    </location>
</feature>
<keyword evidence="16" id="KW-1185">Reference proteome</keyword>
<dbReference type="PANTHER" id="PTHR24305">
    <property type="entry name" value="CYTOCHROME P450"/>
    <property type="match status" value="1"/>
</dbReference>
<comment type="pathway">
    <text evidence="3">Secondary metabolite biosynthesis; terpenoid biosynthesis.</text>
</comment>
<name>A0AAD6YME3_9AGAR</name>
<dbReference type="InterPro" id="IPR001128">
    <property type="entry name" value="Cyt_P450"/>
</dbReference>
<dbReference type="PRINTS" id="PR00385">
    <property type="entry name" value="P450"/>
</dbReference>
<evidence type="ECO:0000256" key="1">
    <source>
        <dbReference type="ARBA" id="ARBA00001971"/>
    </source>
</evidence>
<evidence type="ECO:0000313" key="15">
    <source>
        <dbReference type="EMBL" id="KAJ7223577.1"/>
    </source>
</evidence>
<protein>
    <submittedName>
        <fullName evidence="15">Cytochrome P450</fullName>
    </submittedName>
</protein>
<comment type="caution">
    <text evidence="15">The sequence shown here is derived from an EMBL/GenBank/DDBJ whole genome shotgun (WGS) entry which is preliminary data.</text>
</comment>
<comment type="cofactor">
    <cofactor evidence="1 13">
        <name>heme</name>
        <dbReference type="ChEBI" id="CHEBI:30413"/>
    </cofactor>
</comment>
<comment type="subcellular location">
    <subcellularLocation>
        <location evidence="2">Membrane</location>
    </subcellularLocation>
</comment>
<evidence type="ECO:0000256" key="14">
    <source>
        <dbReference type="SAM" id="Phobius"/>
    </source>
</evidence>
<dbReference type="Pfam" id="PF00067">
    <property type="entry name" value="p450"/>
    <property type="match status" value="1"/>
</dbReference>
<dbReference type="GO" id="GO:0016020">
    <property type="term" value="C:membrane"/>
    <property type="evidence" value="ECO:0007669"/>
    <property type="project" value="UniProtKB-SubCell"/>
</dbReference>
<keyword evidence="9" id="KW-0560">Oxidoreductase</keyword>
<dbReference type="InterPro" id="IPR002403">
    <property type="entry name" value="Cyt_P450_E_grp-IV"/>
</dbReference>
<dbReference type="Gene3D" id="1.10.630.10">
    <property type="entry name" value="Cytochrome P450"/>
    <property type="match status" value="1"/>
</dbReference>
<dbReference type="PANTHER" id="PTHR24305:SF166">
    <property type="entry name" value="CYTOCHROME P450 12A4, MITOCHONDRIAL-RELATED"/>
    <property type="match status" value="1"/>
</dbReference>
<evidence type="ECO:0000256" key="3">
    <source>
        <dbReference type="ARBA" id="ARBA00004721"/>
    </source>
</evidence>
<evidence type="ECO:0000256" key="10">
    <source>
        <dbReference type="ARBA" id="ARBA00023004"/>
    </source>
</evidence>
<keyword evidence="6 14" id="KW-0812">Transmembrane</keyword>
<evidence type="ECO:0000256" key="2">
    <source>
        <dbReference type="ARBA" id="ARBA00004370"/>
    </source>
</evidence>
<evidence type="ECO:0000256" key="6">
    <source>
        <dbReference type="ARBA" id="ARBA00022692"/>
    </source>
</evidence>
<evidence type="ECO:0000256" key="8">
    <source>
        <dbReference type="ARBA" id="ARBA00022989"/>
    </source>
</evidence>
<dbReference type="PRINTS" id="PR00465">
    <property type="entry name" value="EP450IV"/>
</dbReference>
<dbReference type="InterPro" id="IPR050121">
    <property type="entry name" value="Cytochrome_P450_monoxygenase"/>
</dbReference>
<gene>
    <name evidence="15" type="ORF">GGX14DRAFT_694444</name>
</gene>
<dbReference type="EMBL" id="JARJCW010000006">
    <property type="protein sequence ID" value="KAJ7223577.1"/>
    <property type="molecule type" value="Genomic_DNA"/>
</dbReference>
<dbReference type="AlphaFoldDB" id="A0AAD6YME3"/>
<accession>A0AAD6YME3</accession>
<evidence type="ECO:0000256" key="4">
    <source>
        <dbReference type="ARBA" id="ARBA00010617"/>
    </source>
</evidence>
<keyword evidence="8 14" id="KW-1133">Transmembrane helix</keyword>
<evidence type="ECO:0000256" key="12">
    <source>
        <dbReference type="ARBA" id="ARBA00023136"/>
    </source>
</evidence>
<keyword evidence="10 13" id="KW-0408">Iron</keyword>
<evidence type="ECO:0000256" key="7">
    <source>
        <dbReference type="ARBA" id="ARBA00022723"/>
    </source>
</evidence>
<keyword evidence="5 13" id="KW-0349">Heme</keyword>
<dbReference type="GO" id="GO:0016705">
    <property type="term" value="F:oxidoreductase activity, acting on paired donors, with incorporation or reduction of molecular oxygen"/>
    <property type="evidence" value="ECO:0007669"/>
    <property type="project" value="InterPro"/>
</dbReference>
<dbReference type="Proteomes" id="UP001219525">
    <property type="component" value="Unassembled WGS sequence"/>
</dbReference>
<evidence type="ECO:0000256" key="5">
    <source>
        <dbReference type="ARBA" id="ARBA00022617"/>
    </source>
</evidence>
<feature type="binding site" description="axial binding residue" evidence="13">
    <location>
        <position position="513"/>
    </location>
    <ligand>
        <name>heme</name>
        <dbReference type="ChEBI" id="CHEBI:30413"/>
    </ligand>
    <ligandPart>
        <name>Fe</name>
        <dbReference type="ChEBI" id="CHEBI:18248"/>
    </ligandPart>
</feature>
<evidence type="ECO:0000256" key="13">
    <source>
        <dbReference type="PIRSR" id="PIRSR602403-1"/>
    </source>
</evidence>
<sequence>MAHSLYPTMISQILLPVAGTLLCYALFHVCQVLYHELTSPLRCVAGPRSPNFITGNFKEVANDPDRTSKWRSEFGPIFRFKSLFSISELHALDIKAISHILTHNTIYQKAPFGLANTKRSLGNGMLIEAALLPSLRSLGIISVELDEHKRQRKILNPAFGVPQIRLLTETFIEKAVQLREVWAPMAHNAARIDVLVWLRRVTLDIIGQAAFNYDFDALQTNGKPNELNEVFTQLFHSPHSQRQQGFRLAQAMVPILRLVVSTPRPGARSELIIDNVAHVQPFPGQRLFAQVRAKMFSIGNEILARSKADIRASEDQKKLSSTKDLLSILLKANLSPDVPEGQRLSDAEVVAQIPTFFIAGHETTSTAVSWALHALSLNSAAQRKLREELFTISTENPTMDELNSLPYLESVVRETMRVHSPIVFTQRMAMQDDVLPLSKPYADKHGKSHDSLIIPKGQIMHIPILAVNTDKGIWGEDATEFRPERWEDIPQATSQIPSVWANLLTFLAGPHNCIGFRFSLVEIKALLFILLRAFEFEPAEPKGGIRPSATLLQRPTVVAEPEKGSSLPLIVKRYDADRL</sequence>
<evidence type="ECO:0000256" key="9">
    <source>
        <dbReference type="ARBA" id="ARBA00023002"/>
    </source>
</evidence>
<reference evidence="15" key="1">
    <citation type="submission" date="2023-03" db="EMBL/GenBank/DDBJ databases">
        <title>Massive genome expansion in bonnet fungi (Mycena s.s.) driven by repeated elements and novel gene families across ecological guilds.</title>
        <authorList>
            <consortium name="Lawrence Berkeley National Laboratory"/>
            <person name="Harder C.B."/>
            <person name="Miyauchi S."/>
            <person name="Viragh M."/>
            <person name="Kuo A."/>
            <person name="Thoen E."/>
            <person name="Andreopoulos B."/>
            <person name="Lu D."/>
            <person name="Skrede I."/>
            <person name="Drula E."/>
            <person name="Henrissat B."/>
            <person name="Morin E."/>
            <person name="Kohler A."/>
            <person name="Barry K."/>
            <person name="LaButti K."/>
            <person name="Morin E."/>
            <person name="Salamov A."/>
            <person name="Lipzen A."/>
            <person name="Mereny Z."/>
            <person name="Hegedus B."/>
            <person name="Baldrian P."/>
            <person name="Stursova M."/>
            <person name="Weitz H."/>
            <person name="Taylor A."/>
            <person name="Grigoriev I.V."/>
            <person name="Nagy L.G."/>
            <person name="Martin F."/>
            <person name="Kauserud H."/>
        </authorList>
    </citation>
    <scope>NUCLEOTIDE SEQUENCE</scope>
    <source>
        <strain evidence="15">9144</strain>
    </source>
</reference>
<keyword evidence="12 14" id="KW-0472">Membrane</keyword>
<dbReference type="GO" id="GO:0004497">
    <property type="term" value="F:monooxygenase activity"/>
    <property type="evidence" value="ECO:0007669"/>
    <property type="project" value="UniProtKB-KW"/>
</dbReference>
<dbReference type="SUPFAM" id="SSF48264">
    <property type="entry name" value="Cytochrome P450"/>
    <property type="match status" value="1"/>
</dbReference>
<keyword evidence="11" id="KW-0503">Monooxygenase</keyword>
<dbReference type="GO" id="GO:0020037">
    <property type="term" value="F:heme binding"/>
    <property type="evidence" value="ECO:0007669"/>
    <property type="project" value="InterPro"/>
</dbReference>
<proteinExistence type="inferred from homology"/>
<evidence type="ECO:0000313" key="16">
    <source>
        <dbReference type="Proteomes" id="UP001219525"/>
    </source>
</evidence>
<dbReference type="GO" id="GO:0005506">
    <property type="term" value="F:iron ion binding"/>
    <property type="evidence" value="ECO:0007669"/>
    <property type="project" value="InterPro"/>
</dbReference>
<evidence type="ECO:0000256" key="11">
    <source>
        <dbReference type="ARBA" id="ARBA00023033"/>
    </source>
</evidence>